<keyword evidence="3" id="KW-1185">Reference proteome</keyword>
<proteinExistence type="predicted"/>
<protein>
    <submittedName>
        <fullName evidence="2">Uncharacterized protein</fullName>
    </submittedName>
</protein>
<accession>A0A1Q4I1B2</accession>
<dbReference type="RefSeq" id="WP_073871504.1">
    <property type="nucleotide sequence ID" value="NZ_MPNT01000002.1"/>
</dbReference>
<organism evidence="2 3">
    <name type="scientific">Mycobacterium paraffinicum</name>
    <dbReference type="NCBI Taxonomy" id="53378"/>
    <lineage>
        <taxon>Bacteria</taxon>
        <taxon>Bacillati</taxon>
        <taxon>Actinomycetota</taxon>
        <taxon>Actinomycetes</taxon>
        <taxon>Mycobacteriales</taxon>
        <taxon>Mycobacteriaceae</taxon>
        <taxon>Mycobacterium</taxon>
    </lineage>
</organism>
<gene>
    <name evidence="2" type="ORF">BRW65_03950</name>
</gene>
<dbReference type="AlphaFoldDB" id="A0A1Q4I1B2"/>
<dbReference type="OrthoDB" id="9958774at2"/>
<dbReference type="STRING" id="53378.BRW65_03950"/>
<dbReference type="Proteomes" id="UP000186438">
    <property type="component" value="Unassembled WGS sequence"/>
</dbReference>
<evidence type="ECO:0000313" key="2">
    <source>
        <dbReference type="EMBL" id="OJZ75698.1"/>
    </source>
</evidence>
<dbReference type="EMBL" id="MPNT01000002">
    <property type="protein sequence ID" value="OJZ75698.1"/>
    <property type="molecule type" value="Genomic_DNA"/>
</dbReference>
<feature type="region of interest" description="Disordered" evidence="1">
    <location>
        <begin position="43"/>
        <end position="75"/>
    </location>
</feature>
<name>A0A1Q4I1B2_9MYCO</name>
<sequence length="75" mass="8616">MTTDYEADRRTREERHREVITQQLGHFPRELARCTCNTPSFDRDDHANTCPLGPAQLLSSGQKGASTRELPELRF</sequence>
<evidence type="ECO:0000256" key="1">
    <source>
        <dbReference type="SAM" id="MobiDB-lite"/>
    </source>
</evidence>
<evidence type="ECO:0000313" key="3">
    <source>
        <dbReference type="Proteomes" id="UP000186438"/>
    </source>
</evidence>
<reference evidence="2 3" key="1">
    <citation type="submission" date="2016-11" db="EMBL/GenBank/DDBJ databases">
        <title>Genome sequences of unsequenced Mycobacteria.</title>
        <authorList>
            <person name="Greninger A.L."/>
            <person name="Fang F."/>
            <person name="Jerome K.R."/>
        </authorList>
    </citation>
    <scope>NUCLEOTIDE SEQUENCE [LARGE SCALE GENOMIC DNA]</scope>
    <source>
        <strain evidence="2 3">M11</strain>
    </source>
</reference>
<comment type="caution">
    <text evidence="2">The sequence shown here is derived from an EMBL/GenBank/DDBJ whole genome shotgun (WGS) entry which is preliminary data.</text>
</comment>